<name>A0ABU7KEN6_9ACTN</name>
<dbReference type="InterPro" id="IPR014710">
    <property type="entry name" value="RmlC-like_jellyroll"/>
</dbReference>
<dbReference type="CDD" id="cd06990">
    <property type="entry name" value="cupin_DUF861"/>
    <property type="match status" value="1"/>
</dbReference>
<evidence type="ECO:0000259" key="1">
    <source>
        <dbReference type="Pfam" id="PF12680"/>
    </source>
</evidence>
<dbReference type="Gene3D" id="3.10.450.50">
    <property type="match status" value="1"/>
</dbReference>
<keyword evidence="3" id="KW-1185">Reference proteome</keyword>
<dbReference type="Pfam" id="PF12680">
    <property type="entry name" value="SnoaL_2"/>
    <property type="match status" value="1"/>
</dbReference>
<comment type="caution">
    <text evidence="2">The sequence shown here is derived from an EMBL/GenBank/DDBJ whole genome shotgun (WGS) entry which is preliminary data.</text>
</comment>
<accession>A0ABU7KEN6</accession>
<sequence>MSTHTETGPRFDSEALTRAIEAADADAMLALFAEDAEMEMVDKRAQPSSPDVLHGMNAIAPAMRELFSRDMTHEVLDCVVDGDHAAYTERCVYPDGTQVQSMTMLDLRAGRIIHQSTVQAWDELPGTMPVVGDFSRAEVAEQFDRARSEALQVGGHTAVRLTLQPGWRWTEDMAESRGTVKCMVNHRAYIISGSLHWEMDDGTEGEVSAGQVVSIPANHDAWVLGDEPVVLVDWPVSDS</sequence>
<dbReference type="Proteomes" id="UP001356095">
    <property type="component" value="Unassembled WGS sequence"/>
</dbReference>
<dbReference type="SUPFAM" id="SSF54427">
    <property type="entry name" value="NTF2-like"/>
    <property type="match status" value="1"/>
</dbReference>
<dbReference type="InterPro" id="IPR011051">
    <property type="entry name" value="RmlC_Cupin_sf"/>
</dbReference>
<gene>
    <name evidence="2" type="ORF">Q8791_26090</name>
</gene>
<protein>
    <submittedName>
        <fullName evidence="2">Cupin domain-containing protein</fullName>
    </submittedName>
</protein>
<proteinExistence type="predicted"/>
<dbReference type="Gene3D" id="2.60.120.10">
    <property type="entry name" value="Jelly Rolls"/>
    <property type="match status" value="1"/>
</dbReference>
<dbReference type="RefSeq" id="WP_330094458.1">
    <property type="nucleotide sequence ID" value="NZ_JAUZMY010000033.1"/>
</dbReference>
<dbReference type="SUPFAM" id="SSF51182">
    <property type="entry name" value="RmlC-like cupins"/>
    <property type="match status" value="1"/>
</dbReference>
<reference evidence="2 3" key="1">
    <citation type="submission" date="2023-08" db="EMBL/GenBank/DDBJ databases">
        <authorList>
            <person name="Girao M."/>
            <person name="Carvalho M.F."/>
        </authorList>
    </citation>
    <scope>NUCLEOTIDE SEQUENCE [LARGE SCALE GENOMIC DNA]</scope>
    <source>
        <strain evidence="2 3">CT-R113</strain>
    </source>
</reference>
<feature type="domain" description="SnoaL-like" evidence="1">
    <location>
        <begin position="15"/>
        <end position="113"/>
    </location>
</feature>
<evidence type="ECO:0000313" key="2">
    <source>
        <dbReference type="EMBL" id="MEE2040695.1"/>
    </source>
</evidence>
<dbReference type="EMBL" id="JAUZMY010000033">
    <property type="protein sequence ID" value="MEE2040695.1"/>
    <property type="molecule type" value="Genomic_DNA"/>
</dbReference>
<organism evidence="2 3">
    <name type="scientific">Nocardiopsis codii</name>
    <dbReference type="NCBI Taxonomy" id="3065942"/>
    <lineage>
        <taxon>Bacteria</taxon>
        <taxon>Bacillati</taxon>
        <taxon>Actinomycetota</taxon>
        <taxon>Actinomycetes</taxon>
        <taxon>Streptosporangiales</taxon>
        <taxon>Nocardiopsidaceae</taxon>
        <taxon>Nocardiopsis</taxon>
    </lineage>
</organism>
<dbReference type="InterPro" id="IPR032710">
    <property type="entry name" value="NTF2-like_dom_sf"/>
</dbReference>
<dbReference type="InterPro" id="IPR037401">
    <property type="entry name" value="SnoaL-like"/>
</dbReference>
<evidence type="ECO:0000313" key="3">
    <source>
        <dbReference type="Proteomes" id="UP001356095"/>
    </source>
</evidence>